<comment type="caution">
    <text evidence="2">The sequence shown here is derived from an EMBL/GenBank/DDBJ whole genome shotgun (WGS) entry which is preliminary data.</text>
</comment>
<dbReference type="Proteomes" id="UP000775872">
    <property type="component" value="Unassembled WGS sequence"/>
</dbReference>
<reference evidence="2" key="1">
    <citation type="submission" date="2021-10" db="EMBL/GenBank/DDBJ databases">
        <authorList>
            <person name="Piombo E."/>
        </authorList>
    </citation>
    <scope>NUCLEOTIDE SEQUENCE</scope>
</reference>
<accession>A0A9P0EL34</accession>
<name>A0A9P0EL34_9HYPO</name>
<feature type="transmembrane region" description="Helical" evidence="1">
    <location>
        <begin position="41"/>
        <end position="58"/>
    </location>
</feature>
<sequence length="96" mass="10754">MARYQRICRLQSTACTLLSQILCTPGSKADANLNKERRPDLGYGIIIIVIMLNFPAELSPRFVLHCSSWVRVTSVAKLEIFKMTCKNATIPPTSQI</sequence>
<keyword evidence="1" id="KW-0812">Transmembrane</keyword>
<evidence type="ECO:0000256" key="1">
    <source>
        <dbReference type="SAM" id="Phobius"/>
    </source>
</evidence>
<protein>
    <submittedName>
        <fullName evidence="2">Uncharacterized protein</fullName>
    </submittedName>
</protein>
<gene>
    <name evidence="2" type="ORF">CSOL1703_00005219</name>
</gene>
<organism evidence="2 3">
    <name type="scientific">Clonostachys solani</name>
    <dbReference type="NCBI Taxonomy" id="160281"/>
    <lineage>
        <taxon>Eukaryota</taxon>
        <taxon>Fungi</taxon>
        <taxon>Dikarya</taxon>
        <taxon>Ascomycota</taxon>
        <taxon>Pezizomycotina</taxon>
        <taxon>Sordariomycetes</taxon>
        <taxon>Hypocreomycetidae</taxon>
        <taxon>Hypocreales</taxon>
        <taxon>Bionectriaceae</taxon>
        <taxon>Clonostachys</taxon>
    </lineage>
</organism>
<evidence type="ECO:0000313" key="2">
    <source>
        <dbReference type="EMBL" id="CAH0053347.1"/>
    </source>
</evidence>
<dbReference type="EMBL" id="CABFOC020000045">
    <property type="protein sequence ID" value="CAH0053347.1"/>
    <property type="molecule type" value="Genomic_DNA"/>
</dbReference>
<dbReference type="OrthoDB" id="10337083at2759"/>
<keyword evidence="1" id="KW-0472">Membrane</keyword>
<proteinExistence type="predicted"/>
<keyword evidence="3" id="KW-1185">Reference proteome</keyword>
<dbReference type="AlphaFoldDB" id="A0A9P0EL34"/>
<keyword evidence="1" id="KW-1133">Transmembrane helix</keyword>
<evidence type="ECO:0000313" key="3">
    <source>
        <dbReference type="Proteomes" id="UP000775872"/>
    </source>
</evidence>